<evidence type="ECO:0000256" key="1">
    <source>
        <dbReference type="SAM" id="Phobius"/>
    </source>
</evidence>
<name>A0A4Z1EHW7_9HELO</name>
<accession>A0A4Z1EHW7</accession>
<organism evidence="2 3">
    <name type="scientific">Botrytis tulipae</name>
    <dbReference type="NCBI Taxonomy" id="87230"/>
    <lineage>
        <taxon>Eukaryota</taxon>
        <taxon>Fungi</taxon>
        <taxon>Dikarya</taxon>
        <taxon>Ascomycota</taxon>
        <taxon>Pezizomycotina</taxon>
        <taxon>Leotiomycetes</taxon>
        <taxon>Helotiales</taxon>
        <taxon>Sclerotiniaceae</taxon>
        <taxon>Botrytis</taxon>
    </lineage>
</organism>
<dbReference type="OrthoDB" id="3519449at2759"/>
<evidence type="ECO:0000313" key="3">
    <source>
        <dbReference type="Proteomes" id="UP000297777"/>
    </source>
</evidence>
<dbReference type="AlphaFoldDB" id="A0A4Z1EHW7"/>
<dbReference type="Proteomes" id="UP000297777">
    <property type="component" value="Unassembled WGS sequence"/>
</dbReference>
<feature type="transmembrane region" description="Helical" evidence="1">
    <location>
        <begin position="175"/>
        <end position="196"/>
    </location>
</feature>
<proteinExistence type="predicted"/>
<gene>
    <name evidence="2" type="ORF">BTUL_0144g00020</name>
</gene>
<dbReference type="EMBL" id="PQXH01000144">
    <property type="protein sequence ID" value="TGO10088.1"/>
    <property type="molecule type" value="Genomic_DNA"/>
</dbReference>
<evidence type="ECO:0008006" key="4">
    <source>
        <dbReference type="Google" id="ProtNLM"/>
    </source>
</evidence>
<evidence type="ECO:0000313" key="2">
    <source>
        <dbReference type="EMBL" id="TGO10088.1"/>
    </source>
</evidence>
<sequence>MAQSPTLLTLPFEIRQRILYYAICNPRIAPNTPDSIFVSKLRTAKGLGKIPSDKHKVFYGTDIMSSIFVVCRLIHMELEEILFTRFIFSFPHYTSLATVQEFTTTISPRACTLLREIKAMIFFDLIVDKNPSQAQEALIFLKRKLPGLKRVNLSVVFVGGTPAVDGVLVKKRVDGFADMIMGVVISLALGIEVVIINGDSQQNRKDIMEVVNGKVEELMASSRKKTLEDYNIRVLRDWK</sequence>
<comment type="caution">
    <text evidence="2">The sequence shown here is derived from an EMBL/GenBank/DDBJ whole genome shotgun (WGS) entry which is preliminary data.</text>
</comment>
<reference evidence="2 3" key="1">
    <citation type="submission" date="2017-12" db="EMBL/GenBank/DDBJ databases">
        <title>Comparative genomics of Botrytis spp.</title>
        <authorList>
            <person name="Valero-Jimenez C.A."/>
            <person name="Tapia P."/>
            <person name="Veloso J."/>
            <person name="Silva-Moreno E."/>
            <person name="Staats M."/>
            <person name="Valdes J.H."/>
            <person name="Van Kan J.A.L."/>
        </authorList>
    </citation>
    <scope>NUCLEOTIDE SEQUENCE [LARGE SCALE GENOMIC DNA]</scope>
    <source>
        <strain evidence="2 3">Bt9001</strain>
    </source>
</reference>
<keyword evidence="1" id="KW-0472">Membrane</keyword>
<keyword evidence="1" id="KW-1133">Transmembrane helix</keyword>
<protein>
    <recommendedName>
        <fullName evidence="4">F-box domain-containing protein</fullName>
    </recommendedName>
</protein>
<keyword evidence="3" id="KW-1185">Reference proteome</keyword>
<keyword evidence="1" id="KW-0812">Transmembrane</keyword>